<dbReference type="Pfam" id="PF02364">
    <property type="entry name" value="Glucan_synthase"/>
    <property type="match status" value="1"/>
</dbReference>
<dbReference type="InterPro" id="IPR003440">
    <property type="entry name" value="Glyco_trans_48_dom"/>
</dbReference>
<organism evidence="4">
    <name type="scientific">Zooxanthella nutricula</name>
    <dbReference type="NCBI Taxonomy" id="1333877"/>
    <lineage>
        <taxon>Eukaryota</taxon>
        <taxon>Sar</taxon>
        <taxon>Alveolata</taxon>
        <taxon>Dinophyceae</taxon>
        <taxon>Peridiniales</taxon>
        <taxon>Peridiniales incertae sedis</taxon>
        <taxon>Zooxanthella</taxon>
    </lineage>
</organism>
<feature type="domain" description="Glycosyl transferase 48" evidence="3">
    <location>
        <begin position="354"/>
        <end position="756"/>
    </location>
</feature>
<evidence type="ECO:0000256" key="1">
    <source>
        <dbReference type="SAM" id="MobiDB-lite"/>
    </source>
</evidence>
<feature type="transmembrane region" description="Helical" evidence="2">
    <location>
        <begin position="691"/>
        <end position="708"/>
    </location>
</feature>
<feature type="transmembrane region" description="Helical" evidence="2">
    <location>
        <begin position="851"/>
        <end position="874"/>
    </location>
</feature>
<evidence type="ECO:0000313" key="4">
    <source>
        <dbReference type="EMBL" id="CAD9558037.1"/>
    </source>
</evidence>
<keyword evidence="2" id="KW-0472">Membrane</keyword>
<sequence>MVKSLMHESLISPKQATGLVQAAGVSMDGEAPLTHRDRAAKPIHLTRFPGLASERLAFFFQSLTWIEKQKPGKGTVFDPNTDALTGAYFDPGSVPSLSQIIPAYNEVVIPSAEFLKAGSDPEDARNGSPDDQPGLGDLTVPPQGDGVNTNLAFMISQFPDEWVFLAKRLNAEGWTEKAESQDLYQDFIKGTLNPDCVMEVRLWAALRMQSVAKTVVGALHYGRALASVPKIRQHYAQFPEKRIPEDHVEVILAHQTYGHTEGNEKNDEAVQVLLEKYADDPLYLVFDLKKGTSAEIWRMVENFLSSRGGYAPGSFEQASVKARWDKNRRGLSVLEVLPRKFPLRIGSHSDFKTQGKACNQLNGLRFASGHYVQALDCNMGTFIGEGFKVPYVLRSFMPLDKEDRTAPKCRYLGFREYIYTGREGTVGKCHAAAEWTFGTIYQRFLTGLGIRMHYGHPDFLDAFWARNRGGMSKSSPVVNLSEDIFAGFNVRMREEKSPHIDALEFEKGREATFNAASNFFSKISGGSIAVIRSRDNHLLCERIGLLHSLSYYFTSVAFYASNLMVDFSIYLYVILFILFTLAGLGPGELAALGSRFSTEWIISMGLVTLVPQLCEMVLEHGAVHAVREVLGGIGSATFFFIFQNKNIASAMKEGAMTGIARYFFTGRPQANQHQTWKDIYVTYWKSHYRPAWFLCMAYLIYTVLALQSENRGKLPMSLVVISFVAWVITPILFSPFPRWNLIRQDLREFSNFITGGAGTGGDEIKEVVERGKKGTVRSLFECGLADEMSTWTEAPLLTLLASWACRAIVTGLVITTLPAEILDFMPIFLLALSFSWVVVLGYFLAGLNNVFLVLSFLVWPATIPVAHLVIGVRWSSPHSWVRLPEYLISLCLFLYMLGLAKGFVLLICRGIHQLLPWMSRRGATGRLHECIRTCFVYFLVHQVQLVQAYVVLATNCVVSSVLAIVDMVFCNAHTWFLLNSEMARTKYGERYMEQNSTFYERDALGYGLDLWDLDSESEAPSA</sequence>
<reference evidence="4" key="1">
    <citation type="submission" date="2021-01" db="EMBL/GenBank/DDBJ databases">
        <authorList>
            <person name="Corre E."/>
            <person name="Pelletier E."/>
            <person name="Niang G."/>
            <person name="Scheremetjew M."/>
            <person name="Finn R."/>
            <person name="Kale V."/>
            <person name="Holt S."/>
            <person name="Cochrane G."/>
            <person name="Meng A."/>
            <person name="Brown T."/>
            <person name="Cohen L."/>
        </authorList>
    </citation>
    <scope>NUCLEOTIDE SEQUENCE</scope>
    <source>
        <strain evidence="4">RCC3387</strain>
    </source>
</reference>
<accession>A0A7S2JUY3</accession>
<dbReference type="PANTHER" id="PTHR12741">
    <property type="entry name" value="LYST-INTERACTING PROTEIN LIP5 DOPAMINE RESPONSIVE PROTEIN DRG-1"/>
    <property type="match status" value="1"/>
</dbReference>
<dbReference type="GO" id="GO:0003843">
    <property type="term" value="F:1,3-beta-D-glucan synthase activity"/>
    <property type="evidence" value="ECO:0007669"/>
    <property type="project" value="InterPro"/>
</dbReference>
<dbReference type="AlphaFoldDB" id="A0A7S2JUY3"/>
<dbReference type="GO" id="GO:0005886">
    <property type="term" value="C:plasma membrane"/>
    <property type="evidence" value="ECO:0007669"/>
    <property type="project" value="TreeGrafter"/>
</dbReference>
<feature type="transmembrane region" description="Helical" evidence="2">
    <location>
        <begin position="714"/>
        <end position="733"/>
    </location>
</feature>
<protein>
    <recommendedName>
        <fullName evidence="3">Glycosyl transferase 48 domain-containing protein</fullName>
    </recommendedName>
</protein>
<feature type="transmembrane region" description="Helical" evidence="2">
    <location>
        <begin position="957"/>
        <end position="978"/>
    </location>
</feature>
<dbReference type="PANTHER" id="PTHR12741:SF48">
    <property type="entry name" value="1,3-BETA-GLUCAN SYNTHASE COMPONENT FKS1-RELATED"/>
    <property type="match status" value="1"/>
</dbReference>
<name>A0A7S2JUY3_9DINO</name>
<dbReference type="EMBL" id="HBGW01034551">
    <property type="protein sequence ID" value="CAD9558037.1"/>
    <property type="molecule type" value="Transcribed_RNA"/>
</dbReference>
<dbReference type="GO" id="GO:0006075">
    <property type="term" value="P:(1-&gt;3)-beta-D-glucan biosynthetic process"/>
    <property type="evidence" value="ECO:0007669"/>
    <property type="project" value="InterPro"/>
</dbReference>
<feature type="transmembrane region" description="Helical" evidence="2">
    <location>
        <begin position="543"/>
        <end position="561"/>
    </location>
</feature>
<dbReference type="GO" id="GO:0000148">
    <property type="term" value="C:1,3-beta-D-glucan synthase complex"/>
    <property type="evidence" value="ECO:0007669"/>
    <property type="project" value="InterPro"/>
</dbReference>
<feature type="transmembrane region" description="Helical" evidence="2">
    <location>
        <begin position="625"/>
        <end position="642"/>
    </location>
</feature>
<evidence type="ECO:0000256" key="2">
    <source>
        <dbReference type="SAM" id="Phobius"/>
    </source>
</evidence>
<feature type="transmembrane region" description="Helical" evidence="2">
    <location>
        <begin position="824"/>
        <end position="844"/>
    </location>
</feature>
<proteinExistence type="predicted"/>
<gene>
    <name evidence="4" type="ORF">BRAN1462_LOCUS21854</name>
</gene>
<feature type="transmembrane region" description="Helical" evidence="2">
    <location>
        <begin position="567"/>
        <end position="584"/>
    </location>
</feature>
<feature type="transmembrane region" description="Helical" evidence="2">
    <location>
        <begin position="796"/>
        <end position="818"/>
    </location>
</feature>
<evidence type="ECO:0000259" key="3">
    <source>
        <dbReference type="Pfam" id="PF02364"/>
    </source>
</evidence>
<feature type="transmembrane region" description="Helical" evidence="2">
    <location>
        <begin position="886"/>
        <end position="908"/>
    </location>
</feature>
<keyword evidence="2" id="KW-1133">Transmembrane helix</keyword>
<keyword evidence="2" id="KW-0812">Transmembrane</keyword>
<feature type="region of interest" description="Disordered" evidence="1">
    <location>
        <begin position="118"/>
        <end position="141"/>
    </location>
</feature>